<organism evidence="4 5">
    <name type="scientific">Wenzhouxiangella marina</name>
    <dbReference type="NCBI Taxonomy" id="1579979"/>
    <lineage>
        <taxon>Bacteria</taxon>
        <taxon>Pseudomonadati</taxon>
        <taxon>Pseudomonadota</taxon>
        <taxon>Gammaproteobacteria</taxon>
        <taxon>Chromatiales</taxon>
        <taxon>Wenzhouxiangellaceae</taxon>
        <taxon>Wenzhouxiangella</taxon>
    </lineage>
</organism>
<keyword evidence="3" id="KW-0067">ATP-binding</keyword>
<dbReference type="RefSeq" id="WP_082169653.1">
    <property type="nucleotide sequence ID" value="NZ_CP012154.1"/>
</dbReference>
<keyword evidence="5" id="KW-1185">Reference proteome</keyword>
<keyword evidence="1" id="KW-0436">Ligase</keyword>
<dbReference type="OrthoDB" id="9802326at2"/>
<dbReference type="EMBL" id="CP012154">
    <property type="protein sequence ID" value="AKS42399.1"/>
    <property type="molecule type" value="Genomic_DNA"/>
</dbReference>
<dbReference type="InterPro" id="IPR018149">
    <property type="entry name" value="Lys-tRNA-synth_II_C"/>
</dbReference>
<evidence type="ECO:0000256" key="3">
    <source>
        <dbReference type="ARBA" id="ARBA00022840"/>
    </source>
</evidence>
<protein>
    <submittedName>
        <fullName evidence="4">Lysyl-tRNA synthetase</fullName>
    </submittedName>
</protein>
<evidence type="ECO:0000256" key="2">
    <source>
        <dbReference type="ARBA" id="ARBA00022741"/>
    </source>
</evidence>
<dbReference type="InterPro" id="IPR006195">
    <property type="entry name" value="aa-tRNA-synth_II"/>
</dbReference>
<dbReference type="NCBIfam" id="TIGR00462">
    <property type="entry name" value="genX"/>
    <property type="match status" value="1"/>
</dbReference>
<dbReference type="GO" id="GO:0005829">
    <property type="term" value="C:cytosol"/>
    <property type="evidence" value="ECO:0007669"/>
    <property type="project" value="TreeGrafter"/>
</dbReference>
<dbReference type="STRING" id="1579979.WM2015_2034"/>
<dbReference type="PANTHER" id="PTHR42918:SF6">
    <property type="entry name" value="ELONGATION FACTOR P--(R)-BETA-LYSINE LIGASE"/>
    <property type="match status" value="1"/>
</dbReference>
<name>A0A0K0XXH4_9GAMM</name>
<dbReference type="PANTHER" id="PTHR42918">
    <property type="entry name" value="LYSYL-TRNA SYNTHETASE"/>
    <property type="match status" value="1"/>
</dbReference>
<proteinExistence type="predicted"/>
<dbReference type="InterPro" id="IPR045864">
    <property type="entry name" value="aa-tRNA-synth_II/BPL/LPL"/>
</dbReference>
<dbReference type="InterPro" id="IPR004525">
    <property type="entry name" value="EpmA"/>
</dbReference>
<dbReference type="SUPFAM" id="SSF55681">
    <property type="entry name" value="Class II aaRS and biotin synthetases"/>
    <property type="match status" value="1"/>
</dbReference>
<evidence type="ECO:0000256" key="1">
    <source>
        <dbReference type="ARBA" id="ARBA00022598"/>
    </source>
</evidence>
<dbReference type="NCBIfam" id="NF006828">
    <property type="entry name" value="PRK09350.1"/>
    <property type="match status" value="1"/>
</dbReference>
<keyword evidence="2" id="KW-0547">Nucleotide-binding</keyword>
<dbReference type="PROSITE" id="PS50862">
    <property type="entry name" value="AA_TRNA_LIGASE_II"/>
    <property type="match status" value="1"/>
</dbReference>
<keyword evidence="4" id="KW-0030">Aminoacyl-tRNA synthetase</keyword>
<evidence type="ECO:0000313" key="5">
    <source>
        <dbReference type="Proteomes" id="UP000066624"/>
    </source>
</evidence>
<dbReference type="PATRIC" id="fig|1579979.3.peg.2079"/>
<dbReference type="GO" id="GO:0005524">
    <property type="term" value="F:ATP binding"/>
    <property type="evidence" value="ECO:0007669"/>
    <property type="project" value="UniProtKB-KW"/>
</dbReference>
<dbReference type="PRINTS" id="PR00982">
    <property type="entry name" value="TRNASYNTHLYS"/>
</dbReference>
<dbReference type="Pfam" id="PF00152">
    <property type="entry name" value="tRNA-synt_2"/>
    <property type="match status" value="1"/>
</dbReference>
<dbReference type="Gene3D" id="3.30.930.10">
    <property type="entry name" value="Bira Bifunctional Protein, Domain 2"/>
    <property type="match status" value="1"/>
</dbReference>
<accession>A0A0K0XXH4</accession>
<dbReference type="GO" id="GO:0006430">
    <property type="term" value="P:lysyl-tRNA aminoacylation"/>
    <property type="evidence" value="ECO:0007669"/>
    <property type="project" value="InterPro"/>
</dbReference>
<dbReference type="GO" id="GO:0004824">
    <property type="term" value="F:lysine-tRNA ligase activity"/>
    <property type="evidence" value="ECO:0007669"/>
    <property type="project" value="InterPro"/>
</dbReference>
<sequence>MRTGDWRPGATSQVLVERARLLRRIRAFLDERGLIEVQTPVITIAGITDVHIDSLSLNDAMGYLRTSPEYAHKRLLASGMGDLYELGPVFRAGESGRLHRIEFTLLEWYRLDWAWKALADEVLALIQTGLEGAGHPPWSTHYLDWTESFLDHDLPDPLEVGEEELRALSPELPEDCDRDMRLDWLFATRIQAAFPPRRLTVIHGYPASQAALARLDPLDPRKAERFEVFAGSIELANGYHELCEPDEQRKRFEADNARRRRLGRPTMPVDEAFLAALTHGLPDCSGVALGIDRLVMVTLGLADIADARAF</sequence>
<dbReference type="InterPro" id="IPR004364">
    <property type="entry name" value="Aa-tRNA-synt_II"/>
</dbReference>
<dbReference type="GO" id="GO:0000049">
    <property type="term" value="F:tRNA binding"/>
    <property type="evidence" value="ECO:0007669"/>
    <property type="project" value="TreeGrafter"/>
</dbReference>
<gene>
    <name evidence="4" type="ORF">WM2015_2034</name>
</gene>
<dbReference type="KEGG" id="wma:WM2015_2034"/>
<dbReference type="Proteomes" id="UP000066624">
    <property type="component" value="Chromosome"/>
</dbReference>
<dbReference type="AlphaFoldDB" id="A0A0K0XXH4"/>
<reference evidence="4 5" key="1">
    <citation type="submission" date="2015-07" db="EMBL/GenBank/DDBJ databases">
        <authorList>
            <person name="Noorani M."/>
        </authorList>
    </citation>
    <scope>NUCLEOTIDE SEQUENCE [LARGE SCALE GENOMIC DNA]</scope>
    <source>
        <strain evidence="4 5">KCTC 42284</strain>
    </source>
</reference>
<evidence type="ECO:0000313" key="4">
    <source>
        <dbReference type="EMBL" id="AKS42399.1"/>
    </source>
</evidence>